<accession>A0A8H4R0T4</accession>
<name>A0A8H4R0T4_9AGAR</name>
<evidence type="ECO:0000313" key="3">
    <source>
        <dbReference type="Proteomes" id="UP000521872"/>
    </source>
</evidence>
<keyword evidence="1" id="KW-0732">Signal</keyword>
<gene>
    <name evidence="2" type="ORF">D9613_001179</name>
</gene>
<dbReference type="AlphaFoldDB" id="A0A8H4R0T4"/>
<sequence length="53" mass="5982">MNFSYFVLVLSFMVQAVVSLPNGKPAFEARDMTYKREELDGNPNEWLSPAPSS</sequence>
<comment type="caution">
    <text evidence="2">The sequence shown here is derived from an EMBL/GenBank/DDBJ whole genome shotgun (WGS) entry which is preliminary data.</text>
</comment>
<reference evidence="2 3" key="1">
    <citation type="submission" date="2019-12" db="EMBL/GenBank/DDBJ databases">
        <authorList>
            <person name="Floudas D."/>
            <person name="Bentzer J."/>
            <person name="Ahren D."/>
            <person name="Johansson T."/>
            <person name="Persson P."/>
            <person name="Tunlid A."/>
        </authorList>
    </citation>
    <scope>NUCLEOTIDE SEQUENCE [LARGE SCALE GENOMIC DNA]</scope>
    <source>
        <strain evidence="2 3">CBS 102.39</strain>
    </source>
</reference>
<dbReference type="Proteomes" id="UP000521872">
    <property type="component" value="Unassembled WGS sequence"/>
</dbReference>
<evidence type="ECO:0000313" key="2">
    <source>
        <dbReference type="EMBL" id="KAF4621092.1"/>
    </source>
</evidence>
<keyword evidence="3" id="KW-1185">Reference proteome</keyword>
<organism evidence="2 3">
    <name type="scientific">Agrocybe pediades</name>
    <dbReference type="NCBI Taxonomy" id="84607"/>
    <lineage>
        <taxon>Eukaryota</taxon>
        <taxon>Fungi</taxon>
        <taxon>Dikarya</taxon>
        <taxon>Basidiomycota</taxon>
        <taxon>Agaricomycotina</taxon>
        <taxon>Agaricomycetes</taxon>
        <taxon>Agaricomycetidae</taxon>
        <taxon>Agaricales</taxon>
        <taxon>Agaricineae</taxon>
        <taxon>Strophariaceae</taxon>
        <taxon>Agrocybe</taxon>
    </lineage>
</organism>
<feature type="signal peptide" evidence="1">
    <location>
        <begin position="1"/>
        <end position="19"/>
    </location>
</feature>
<protein>
    <submittedName>
        <fullName evidence="2">Uncharacterized protein</fullName>
    </submittedName>
</protein>
<evidence type="ECO:0000256" key="1">
    <source>
        <dbReference type="SAM" id="SignalP"/>
    </source>
</evidence>
<dbReference type="EMBL" id="JAACJL010000015">
    <property type="protein sequence ID" value="KAF4621092.1"/>
    <property type="molecule type" value="Genomic_DNA"/>
</dbReference>
<proteinExistence type="predicted"/>
<feature type="chain" id="PRO_5033986018" evidence="1">
    <location>
        <begin position="20"/>
        <end position="53"/>
    </location>
</feature>